<keyword evidence="3" id="KW-1185">Reference proteome</keyword>
<dbReference type="Proteomes" id="UP000250235">
    <property type="component" value="Unassembled WGS sequence"/>
</dbReference>
<gene>
    <name evidence="2" type="ORF">F511_31342</name>
</gene>
<organism evidence="2 3">
    <name type="scientific">Dorcoceras hygrometricum</name>
    <dbReference type="NCBI Taxonomy" id="472368"/>
    <lineage>
        <taxon>Eukaryota</taxon>
        <taxon>Viridiplantae</taxon>
        <taxon>Streptophyta</taxon>
        <taxon>Embryophyta</taxon>
        <taxon>Tracheophyta</taxon>
        <taxon>Spermatophyta</taxon>
        <taxon>Magnoliopsida</taxon>
        <taxon>eudicotyledons</taxon>
        <taxon>Gunneridae</taxon>
        <taxon>Pentapetalae</taxon>
        <taxon>asterids</taxon>
        <taxon>lamiids</taxon>
        <taxon>Lamiales</taxon>
        <taxon>Gesneriaceae</taxon>
        <taxon>Didymocarpoideae</taxon>
        <taxon>Trichosporeae</taxon>
        <taxon>Loxocarpinae</taxon>
        <taxon>Dorcoceras</taxon>
    </lineage>
</organism>
<feature type="compositionally biased region" description="Low complexity" evidence="1">
    <location>
        <begin position="30"/>
        <end position="48"/>
    </location>
</feature>
<reference evidence="2 3" key="1">
    <citation type="journal article" date="2015" name="Proc. Natl. Acad. Sci. U.S.A.">
        <title>The resurrection genome of Boea hygrometrica: A blueprint for survival of dehydration.</title>
        <authorList>
            <person name="Xiao L."/>
            <person name="Yang G."/>
            <person name="Zhang L."/>
            <person name="Yang X."/>
            <person name="Zhao S."/>
            <person name="Ji Z."/>
            <person name="Zhou Q."/>
            <person name="Hu M."/>
            <person name="Wang Y."/>
            <person name="Chen M."/>
            <person name="Xu Y."/>
            <person name="Jin H."/>
            <person name="Xiao X."/>
            <person name="Hu G."/>
            <person name="Bao F."/>
            <person name="Hu Y."/>
            <person name="Wan P."/>
            <person name="Li L."/>
            <person name="Deng X."/>
            <person name="Kuang T."/>
            <person name="Xiang C."/>
            <person name="Zhu J.K."/>
            <person name="Oliver M.J."/>
            <person name="He Y."/>
        </authorList>
    </citation>
    <scope>NUCLEOTIDE SEQUENCE [LARGE SCALE GENOMIC DNA]</scope>
    <source>
        <strain evidence="3">cv. XS01</strain>
    </source>
</reference>
<feature type="compositionally biased region" description="Basic residues" evidence="1">
    <location>
        <begin position="53"/>
        <end position="64"/>
    </location>
</feature>
<dbReference type="OrthoDB" id="3863715at2759"/>
<dbReference type="AlphaFoldDB" id="A0A2Z7DA90"/>
<sequence>MDIEEGLRNRRSRIQPQAAQGTRPNVLGVQPSQPSQPFQQPQLSAQQSGCQRFKPRGHQFKKKQGPSSSGSGSSSSSCSPRATVCGQCGGKHPSTQCVGVQGACNNCGQYGNFARVCPFAGSQHTALHSRCHYSDLQDVCIAIGSIATLDLPMVVDLIGIYGLKGPYCTLTTTDWFFQALSVIPRGSWGDVARCFTMIRWADSRTDTQLNVLSTRRGFREMRLPKSQQGLLVQADWREIKSGRGPDWRNYRNLPRRAGFLKHRLEPGTSAIEPGGGSGSPTVVSEPVFPGSDHTIAAIIVSNLNFQNRKRRKLDVTSATAPPPWRRPIFIVAHVSARDACALAAHGARRGSALAALDRAMRMRAGRDLRPGVSLNRCATWPALDRALAARFSHAGRRRTSLCVATGRTIWRTCCAIDECGGGAFCPRLCDAQGRCSCALSDRFAPPLAHVGRAMRDCAALVAREISWRPPACRRSGDVVTAGLNSSRVLFGPVPGSP</sequence>
<evidence type="ECO:0000313" key="2">
    <source>
        <dbReference type="EMBL" id="KZV54166.1"/>
    </source>
</evidence>
<evidence type="ECO:0000313" key="3">
    <source>
        <dbReference type="Proteomes" id="UP000250235"/>
    </source>
</evidence>
<evidence type="ECO:0008006" key="4">
    <source>
        <dbReference type="Google" id="ProtNLM"/>
    </source>
</evidence>
<evidence type="ECO:0000256" key="1">
    <source>
        <dbReference type="SAM" id="MobiDB-lite"/>
    </source>
</evidence>
<feature type="region of interest" description="Disordered" evidence="1">
    <location>
        <begin position="1"/>
        <end position="78"/>
    </location>
</feature>
<name>A0A2Z7DA90_9LAMI</name>
<dbReference type="EMBL" id="KQ989584">
    <property type="protein sequence ID" value="KZV54166.1"/>
    <property type="molecule type" value="Genomic_DNA"/>
</dbReference>
<protein>
    <recommendedName>
        <fullName evidence="4">CCHC-type domain-containing protein</fullName>
    </recommendedName>
</protein>
<proteinExistence type="predicted"/>
<feature type="compositionally biased region" description="Low complexity" evidence="1">
    <location>
        <begin position="67"/>
        <end position="78"/>
    </location>
</feature>
<feature type="compositionally biased region" description="Polar residues" evidence="1">
    <location>
        <begin position="14"/>
        <end position="23"/>
    </location>
</feature>
<accession>A0A2Z7DA90</accession>